<dbReference type="InterPro" id="IPR022203">
    <property type="entry name" value="DUF3727"/>
</dbReference>
<evidence type="ECO:0000313" key="1">
    <source>
        <dbReference type="EMBL" id="MFB2833155.1"/>
    </source>
</evidence>
<comment type="caution">
    <text evidence="1">The sequence shown here is derived from an EMBL/GenBank/DDBJ whole genome shotgun (WGS) entry which is preliminary data.</text>
</comment>
<gene>
    <name evidence="1" type="ORF">ACE1CA_01330</name>
</gene>
<protein>
    <submittedName>
        <fullName evidence="1">DUF3727 domain-containing protein</fullName>
    </submittedName>
</protein>
<dbReference type="PANTHER" id="PTHR36061:SF3">
    <property type="entry name" value="OS04G0692200 PROTEIN"/>
    <property type="match status" value="1"/>
</dbReference>
<evidence type="ECO:0000313" key="2">
    <source>
        <dbReference type="Proteomes" id="UP001576780"/>
    </source>
</evidence>
<accession>A0ABV4WDJ8</accession>
<dbReference type="Proteomes" id="UP001576780">
    <property type="component" value="Unassembled WGS sequence"/>
</dbReference>
<dbReference type="PANTHER" id="PTHR36061">
    <property type="match status" value="1"/>
</dbReference>
<dbReference type="Pfam" id="PF12527">
    <property type="entry name" value="DUF3727"/>
    <property type="match status" value="1"/>
</dbReference>
<reference evidence="1 2" key="1">
    <citation type="submission" date="2024-09" db="EMBL/GenBank/DDBJ databases">
        <title>Floridaenema gen nov. (Aerosakkonemataceae, Aerosakkonematales ord. nov., Cyanobacteria) from benthic tropical and subtropical fresh waters, with the description of four new species.</title>
        <authorList>
            <person name="Moretto J.A."/>
            <person name="Berthold D.E."/>
            <person name="Lefler F.W."/>
            <person name="Huang I.-S."/>
            <person name="Laughinghouse H. IV."/>
        </authorList>
    </citation>
    <scope>NUCLEOTIDE SEQUENCE [LARGE SCALE GENOMIC DNA]</scope>
    <source>
        <strain evidence="1 2">BLCC-F167</strain>
    </source>
</reference>
<name>A0ABV4WDJ8_9CYAN</name>
<organism evidence="1 2">
    <name type="scientific">Floridaenema evergladense BLCC-F167</name>
    <dbReference type="NCBI Taxonomy" id="3153639"/>
    <lineage>
        <taxon>Bacteria</taxon>
        <taxon>Bacillati</taxon>
        <taxon>Cyanobacteriota</taxon>
        <taxon>Cyanophyceae</taxon>
        <taxon>Oscillatoriophycideae</taxon>
        <taxon>Aerosakkonematales</taxon>
        <taxon>Aerosakkonemataceae</taxon>
        <taxon>Floridanema</taxon>
        <taxon>Floridanema evergladense</taxon>
    </lineage>
</organism>
<keyword evidence="2" id="KW-1185">Reference proteome</keyword>
<sequence length="194" mass="22437">MSENSDNFYSEDGEEIEIVSLIDRDERELLCYIEEYIEAEDDEYLVLRPVDIPVEIFVSEPDSEQISIVEDEAIIQEIYPIAQAVLAENNLSLKPTPFILTVEGELPPPDEENILTLVIEEEDANPMQPPIEPEELQLVAYFHHKDQEYCICSPLDPLIFFGRFNQRGNAELLSEEEYKKVQPLLKELMSNQME</sequence>
<proteinExistence type="predicted"/>
<dbReference type="RefSeq" id="WP_413275622.1">
    <property type="nucleotide sequence ID" value="NZ_JBHFNT010000017.1"/>
</dbReference>
<dbReference type="EMBL" id="JBHFNT010000017">
    <property type="protein sequence ID" value="MFB2833155.1"/>
    <property type="molecule type" value="Genomic_DNA"/>
</dbReference>